<dbReference type="InterPro" id="IPR029063">
    <property type="entry name" value="SAM-dependent_MTases_sf"/>
</dbReference>
<reference evidence="3" key="2">
    <citation type="submission" date="2022-09" db="EMBL/GenBank/DDBJ databases">
        <title>Biosynthetic gene clusters of Dactylosporangioum fulvum.</title>
        <authorList>
            <person name="Caradec T."/>
        </authorList>
    </citation>
    <scope>NUCLEOTIDE SEQUENCE</scope>
    <source>
        <strain evidence="3">NRRL B-16292</strain>
    </source>
</reference>
<dbReference type="PROSITE" id="PS51257">
    <property type="entry name" value="PROKAR_LIPOPROTEIN"/>
    <property type="match status" value="1"/>
</dbReference>
<dbReference type="Gene3D" id="3.40.50.150">
    <property type="entry name" value="Vaccinia Virus protein VP39"/>
    <property type="match status" value="1"/>
</dbReference>
<protein>
    <submittedName>
        <fullName evidence="3">Class I SAM-dependent methyltransferase</fullName>
        <ecNumber evidence="3">2.1.1.-</ecNumber>
    </submittedName>
</protein>
<evidence type="ECO:0000313" key="4">
    <source>
        <dbReference type="Proteomes" id="UP001059617"/>
    </source>
</evidence>
<dbReference type="SUPFAM" id="SSF53335">
    <property type="entry name" value="S-adenosyl-L-methionine-dependent methyltransferases"/>
    <property type="match status" value="1"/>
</dbReference>
<dbReference type="Pfam" id="PF04072">
    <property type="entry name" value="LCM"/>
    <property type="match status" value="1"/>
</dbReference>
<accession>A0ABY5WBV8</accession>
<keyword evidence="2 3" id="KW-0808">Transferase</keyword>
<dbReference type="InterPro" id="IPR007213">
    <property type="entry name" value="Ppm1/Ppm2/Tcmp"/>
</dbReference>
<sequence length="271" mass="28610">MNPLVDRAVQATAYAAAACRAAESRRPRPRLSDPLAELFTPSGAAAQVARLADAGLDEVVGRTVLIDRMLAEALDRWPGAAVVNLGAGFCTRPYRMRLPGCRETVEADDPAVIELKSRALHGRQPTCPVRRVGLDVRDETAVTAVVDEAGRSGDVIVVTEGLLVYLPTGAVTALAATLTSRTAVVHWLADIVSEGSARQMRTIAGRVPGGLSLFGLDSLAPLEEPGWQVVGYRALPVSRLRYGPAPGVTSRALVDGVVALDRAGFRRTVSG</sequence>
<dbReference type="Proteomes" id="UP001059617">
    <property type="component" value="Chromosome"/>
</dbReference>
<dbReference type="PANTHER" id="PTHR43619:SF2">
    <property type="entry name" value="S-ADENOSYL-L-METHIONINE-DEPENDENT METHYLTRANSFERASES SUPERFAMILY PROTEIN"/>
    <property type="match status" value="1"/>
</dbReference>
<dbReference type="GO" id="GO:0032259">
    <property type="term" value="P:methylation"/>
    <property type="evidence" value="ECO:0007669"/>
    <property type="project" value="UniProtKB-KW"/>
</dbReference>
<evidence type="ECO:0000256" key="1">
    <source>
        <dbReference type="ARBA" id="ARBA00022603"/>
    </source>
</evidence>
<gene>
    <name evidence="3" type="ORF">Dfulv_31670</name>
</gene>
<dbReference type="EC" id="2.1.1.-" evidence="3"/>
<dbReference type="GO" id="GO:0008168">
    <property type="term" value="F:methyltransferase activity"/>
    <property type="evidence" value="ECO:0007669"/>
    <property type="project" value="UniProtKB-KW"/>
</dbReference>
<organism evidence="3 4">
    <name type="scientific">Dactylosporangium fulvum</name>
    <dbReference type="NCBI Taxonomy" id="53359"/>
    <lineage>
        <taxon>Bacteria</taxon>
        <taxon>Bacillati</taxon>
        <taxon>Actinomycetota</taxon>
        <taxon>Actinomycetes</taxon>
        <taxon>Micromonosporales</taxon>
        <taxon>Micromonosporaceae</taxon>
        <taxon>Dactylosporangium</taxon>
    </lineage>
</organism>
<keyword evidence="4" id="KW-1185">Reference proteome</keyword>
<keyword evidence="1 3" id="KW-0489">Methyltransferase</keyword>
<evidence type="ECO:0000313" key="3">
    <source>
        <dbReference type="EMBL" id="UWP87578.1"/>
    </source>
</evidence>
<dbReference type="RefSeq" id="WP_259868476.1">
    <property type="nucleotide sequence ID" value="NZ_BAAAST010000001.1"/>
</dbReference>
<dbReference type="EMBL" id="CP073720">
    <property type="protein sequence ID" value="UWP87578.1"/>
    <property type="molecule type" value="Genomic_DNA"/>
</dbReference>
<evidence type="ECO:0000256" key="2">
    <source>
        <dbReference type="ARBA" id="ARBA00022679"/>
    </source>
</evidence>
<reference evidence="3" key="1">
    <citation type="submission" date="2021-04" db="EMBL/GenBank/DDBJ databases">
        <authorList>
            <person name="Hartkoorn R.C."/>
            <person name="Beaudoing E."/>
            <person name="Hot D."/>
        </authorList>
    </citation>
    <scope>NUCLEOTIDE SEQUENCE</scope>
    <source>
        <strain evidence="3">NRRL B-16292</strain>
    </source>
</reference>
<proteinExistence type="predicted"/>
<dbReference type="PANTHER" id="PTHR43619">
    <property type="entry name" value="S-ADENOSYL-L-METHIONINE-DEPENDENT METHYLTRANSFERASE YKTD-RELATED"/>
    <property type="match status" value="1"/>
</dbReference>
<name>A0ABY5WBV8_9ACTN</name>